<gene>
    <name evidence="1" type="ORF">L195_g039063</name>
</gene>
<dbReference type="AlphaFoldDB" id="A0A2K3LWW4"/>
<reference evidence="1 2" key="2">
    <citation type="journal article" date="2017" name="Front. Plant Sci.">
        <title>Gene Classification and Mining of Molecular Markers Useful in Red Clover (Trifolium pratense) Breeding.</title>
        <authorList>
            <person name="Istvanek J."/>
            <person name="Dluhosova J."/>
            <person name="Dluhos P."/>
            <person name="Patkova L."/>
            <person name="Nedelnik J."/>
            <person name="Repkova J."/>
        </authorList>
    </citation>
    <scope>NUCLEOTIDE SEQUENCE [LARGE SCALE GENOMIC DNA]</scope>
    <source>
        <strain evidence="2">cv. Tatra</strain>
        <tissue evidence="1">Young leaves</tissue>
    </source>
</reference>
<name>A0A2K3LWW4_TRIPR</name>
<protein>
    <submittedName>
        <fullName evidence="1">Uncharacterized protein</fullName>
    </submittedName>
</protein>
<dbReference type="EMBL" id="ASHM01043204">
    <property type="protein sequence ID" value="PNX83026.1"/>
    <property type="molecule type" value="Genomic_DNA"/>
</dbReference>
<organism evidence="1 2">
    <name type="scientific">Trifolium pratense</name>
    <name type="common">Red clover</name>
    <dbReference type="NCBI Taxonomy" id="57577"/>
    <lineage>
        <taxon>Eukaryota</taxon>
        <taxon>Viridiplantae</taxon>
        <taxon>Streptophyta</taxon>
        <taxon>Embryophyta</taxon>
        <taxon>Tracheophyta</taxon>
        <taxon>Spermatophyta</taxon>
        <taxon>Magnoliopsida</taxon>
        <taxon>eudicotyledons</taxon>
        <taxon>Gunneridae</taxon>
        <taxon>Pentapetalae</taxon>
        <taxon>rosids</taxon>
        <taxon>fabids</taxon>
        <taxon>Fabales</taxon>
        <taxon>Fabaceae</taxon>
        <taxon>Papilionoideae</taxon>
        <taxon>50 kb inversion clade</taxon>
        <taxon>NPAAA clade</taxon>
        <taxon>Hologalegina</taxon>
        <taxon>IRL clade</taxon>
        <taxon>Trifolieae</taxon>
        <taxon>Trifolium</taxon>
    </lineage>
</organism>
<sequence>MNKLHLQLALGFKSTPSSKHIGASKVHDLNTLALPHSHNEVVVSQVTRVLFHRLFRSMLNIIPPPFQADVEYYSTASPGRCRVLFHHLSRPIPSIPLPLLIDLLCWLQW</sequence>
<dbReference type="Proteomes" id="UP000236291">
    <property type="component" value="Unassembled WGS sequence"/>
</dbReference>
<comment type="caution">
    <text evidence="1">The sequence shown here is derived from an EMBL/GenBank/DDBJ whole genome shotgun (WGS) entry which is preliminary data.</text>
</comment>
<proteinExistence type="predicted"/>
<evidence type="ECO:0000313" key="1">
    <source>
        <dbReference type="EMBL" id="PNX83026.1"/>
    </source>
</evidence>
<accession>A0A2K3LWW4</accession>
<evidence type="ECO:0000313" key="2">
    <source>
        <dbReference type="Proteomes" id="UP000236291"/>
    </source>
</evidence>
<reference evidence="1 2" key="1">
    <citation type="journal article" date="2014" name="Am. J. Bot.">
        <title>Genome assembly and annotation for red clover (Trifolium pratense; Fabaceae).</title>
        <authorList>
            <person name="Istvanek J."/>
            <person name="Jaros M."/>
            <person name="Krenek A."/>
            <person name="Repkova J."/>
        </authorList>
    </citation>
    <scope>NUCLEOTIDE SEQUENCE [LARGE SCALE GENOMIC DNA]</scope>
    <source>
        <strain evidence="2">cv. Tatra</strain>
        <tissue evidence="1">Young leaves</tissue>
    </source>
</reference>